<reference evidence="1 2" key="1">
    <citation type="submission" date="2018-11" db="EMBL/GenBank/DDBJ databases">
        <authorList>
            <consortium name="Pathogen Informatics"/>
        </authorList>
    </citation>
    <scope>NUCLEOTIDE SEQUENCE [LARGE SCALE GENOMIC DNA]</scope>
    <source>
        <strain>Denwood</strain>
        <strain evidence="2">Zambia</strain>
    </source>
</reference>
<name>A0A183NHF3_9TREM</name>
<sequence length="89" mass="9851">MDLVAIILLVREKIQSPTDPEIYKECLLGKAQGLLLSSFLQDVAGMCDRTLTLGPDTKQVKDGKNAGVKEVQNAYVNFASFDRTIMYVN</sequence>
<protein>
    <submittedName>
        <fullName evidence="1">Uncharacterized protein</fullName>
    </submittedName>
</protein>
<keyword evidence="2" id="KW-1185">Reference proteome</keyword>
<organism evidence="1 2">
    <name type="scientific">Schistosoma mattheei</name>
    <dbReference type="NCBI Taxonomy" id="31246"/>
    <lineage>
        <taxon>Eukaryota</taxon>
        <taxon>Metazoa</taxon>
        <taxon>Spiralia</taxon>
        <taxon>Lophotrochozoa</taxon>
        <taxon>Platyhelminthes</taxon>
        <taxon>Trematoda</taxon>
        <taxon>Digenea</taxon>
        <taxon>Strigeidida</taxon>
        <taxon>Schistosomatoidea</taxon>
        <taxon>Schistosomatidae</taxon>
        <taxon>Schistosoma</taxon>
    </lineage>
</organism>
<gene>
    <name evidence="1" type="ORF">SMTD_LOCUS1539</name>
</gene>
<accession>A0A183NHF3</accession>
<dbReference type="EMBL" id="UZAL01001731">
    <property type="protein sequence ID" value="VDO79086.1"/>
    <property type="molecule type" value="Genomic_DNA"/>
</dbReference>
<evidence type="ECO:0000313" key="2">
    <source>
        <dbReference type="Proteomes" id="UP000269396"/>
    </source>
</evidence>
<evidence type="ECO:0000313" key="1">
    <source>
        <dbReference type="EMBL" id="VDO79086.1"/>
    </source>
</evidence>
<dbReference type="Proteomes" id="UP000269396">
    <property type="component" value="Unassembled WGS sequence"/>
</dbReference>
<dbReference type="AlphaFoldDB" id="A0A183NHF3"/>
<proteinExistence type="predicted"/>